<dbReference type="CDD" id="cd07100">
    <property type="entry name" value="ALDH_SSADH1_GabD1"/>
    <property type="match status" value="1"/>
</dbReference>
<evidence type="ECO:0000259" key="4">
    <source>
        <dbReference type="Pfam" id="PF00171"/>
    </source>
</evidence>
<evidence type="ECO:0000256" key="3">
    <source>
        <dbReference type="ARBA" id="ARBA00023002"/>
    </source>
</evidence>
<evidence type="ECO:0000313" key="5">
    <source>
        <dbReference type="EMBL" id="GAA3622625.1"/>
    </source>
</evidence>
<feature type="domain" description="Aldehyde dehydrogenase" evidence="4">
    <location>
        <begin position="5"/>
        <end position="441"/>
    </location>
</feature>
<dbReference type="Pfam" id="PF00171">
    <property type="entry name" value="Aldedh"/>
    <property type="match status" value="1"/>
</dbReference>
<dbReference type="InterPro" id="IPR016163">
    <property type="entry name" value="Ald_DH_C"/>
</dbReference>
<evidence type="ECO:0000256" key="2">
    <source>
        <dbReference type="ARBA" id="ARBA00022857"/>
    </source>
</evidence>
<dbReference type="InterPro" id="IPR015590">
    <property type="entry name" value="Aldehyde_DH_dom"/>
</dbReference>
<dbReference type="InterPro" id="IPR047110">
    <property type="entry name" value="GABD/Sad-like"/>
</dbReference>
<dbReference type="InterPro" id="IPR016160">
    <property type="entry name" value="Ald_DH_CS_CYS"/>
</dbReference>
<name>A0ABP7A0K6_9ACTN</name>
<evidence type="ECO:0000256" key="1">
    <source>
        <dbReference type="ARBA" id="ARBA00009986"/>
    </source>
</evidence>
<comment type="similarity">
    <text evidence="1">Belongs to the aldehyde dehydrogenase family.</text>
</comment>
<comment type="caution">
    <text evidence="5">The sequence shown here is derived from an EMBL/GenBank/DDBJ whole genome shotgun (WGS) entry which is preliminary data.</text>
</comment>
<keyword evidence="6" id="KW-1185">Reference proteome</keyword>
<dbReference type="RefSeq" id="WP_345579709.1">
    <property type="nucleotide sequence ID" value="NZ_BAABDQ010000068.1"/>
</dbReference>
<accession>A0ABP7A0K6</accession>
<evidence type="ECO:0000313" key="6">
    <source>
        <dbReference type="Proteomes" id="UP001500630"/>
    </source>
</evidence>
<gene>
    <name evidence="5" type="ORF">GCM10022419_130380</name>
</gene>
<organism evidence="5 6">
    <name type="scientific">Nonomuraea rosea</name>
    <dbReference type="NCBI Taxonomy" id="638574"/>
    <lineage>
        <taxon>Bacteria</taxon>
        <taxon>Bacillati</taxon>
        <taxon>Actinomycetota</taxon>
        <taxon>Actinomycetes</taxon>
        <taxon>Streptosporangiales</taxon>
        <taxon>Streptosporangiaceae</taxon>
        <taxon>Nonomuraea</taxon>
    </lineage>
</organism>
<dbReference type="SUPFAM" id="SSF53720">
    <property type="entry name" value="ALDH-like"/>
    <property type="match status" value="1"/>
</dbReference>
<dbReference type="EMBL" id="BAABDQ010000068">
    <property type="protein sequence ID" value="GAA3622625.1"/>
    <property type="molecule type" value="Genomic_DNA"/>
</dbReference>
<protein>
    <submittedName>
        <fullName evidence="5">Aldehyde dehydrogenase family protein</fullName>
    </submittedName>
</protein>
<dbReference type="PROSITE" id="PS00070">
    <property type="entry name" value="ALDEHYDE_DEHYDR_CYS"/>
    <property type="match status" value="1"/>
</dbReference>
<keyword evidence="3" id="KW-0560">Oxidoreductase</keyword>
<keyword evidence="2" id="KW-0521">NADP</keyword>
<dbReference type="PANTHER" id="PTHR43217:SF2">
    <property type="entry name" value="SUCCINATE-SEMIALDEHYDE DEHYDROGENASE [NADP(+)]"/>
    <property type="match status" value="1"/>
</dbReference>
<dbReference type="PANTHER" id="PTHR43217">
    <property type="entry name" value="SUCCINATE SEMIALDEHYDE DEHYDROGENASE [NAD(P)+] SAD"/>
    <property type="match status" value="1"/>
</dbReference>
<proteinExistence type="inferred from homology"/>
<dbReference type="InterPro" id="IPR016161">
    <property type="entry name" value="Ald_DH/histidinol_DH"/>
</dbReference>
<dbReference type="InterPro" id="IPR044148">
    <property type="entry name" value="ALDH_GabD1-like"/>
</dbReference>
<reference evidence="6" key="1">
    <citation type="journal article" date="2019" name="Int. J. Syst. Evol. Microbiol.">
        <title>The Global Catalogue of Microorganisms (GCM) 10K type strain sequencing project: providing services to taxonomists for standard genome sequencing and annotation.</title>
        <authorList>
            <consortium name="The Broad Institute Genomics Platform"/>
            <consortium name="The Broad Institute Genome Sequencing Center for Infectious Disease"/>
            <person name="Wu L."/>
            <person name="Ma J."/>
        </authorList>
    </citation>
    <scope>NUCLEOTIDE SEQUENCE [LARGE SCALE GENOMIC DNA]</scope>
    <source>
        <strain evidence="6">JCM 17326</strain>
    </source>
</reference>
<dbReference type="Gene3D" id="3.40.309.10">
    <property type="entry name" value="Aldehyde Dehydrogenase, Chain A, domain 2"/>
    <property type="match status" value="1"/>
</dbReference>
<sequence length="447" mass="47363">MPDITYAVIDPATGEVAATYPTATDAGIEDALTAAHGALARTGTVAGRAVLLRKVADLHRERRADLAATIVREMGKPLAEAEGEIDFCVDIYAYYADHAAAFLADEPIDIGAGQGSAVLRRSPFGTLLGIMPWNFPAYQVARFAAPNLAAGNTLLLKHAPQCPASAAALEQIFLDAGFTKGAYVNIYATHEQVARMIADPRLRGVSLTGSERAGAAVAELAGRHLKKIVLELGGSDPFIVLSTDDLDATVDHAVAARLDNTGQACNAAKRFIIVETLYEDFVAKFTERLLARSPATPLSSQDAADLLARQVDAAVAQGATLISTGRRHGAYFPAGVLTGVTSQHDVAHQELFGPVAMLFRAADEHHAVQIANDTPYGLGSYVFTTDPQQAGRVADRIEAGMVFVNGVLAESAELPFGGIKRSGFGRELGRPGIEEFVNKKLIRILAH</sequence>
<dbReference type="Gene3D" id="3.40.605.10">
    <property type="entry name" value="Aldehyde Dehydrogenase, Chain A, domain 1"/>
    <property type="match status" value="1"/>
</dbReference>
<dbReference type="Proteomes" id="UP001500630">
    <property type="component" value="Unassembled WGS sequence"/>
</dbReference>
<dbReference type="InterPro" id="IPR016162">
    <property type="entry name" value="Ald_DH_N"/>
</dbReference>